<keyword evidence="1" id="KW-0547">Nucleotide-binding</keyword>
<dbReference type="InterPro" id="IPR027417">
    <property type="entry name" value="P-loop_NTPase"/>
</dbReference>
<dbReference type="Proteomes" id="UP000198683">
    <property type="component" value="Unassembled WGS sequence"/>
</dbReference>
<organism evidence="5 6">
    <name type="scientific">Nonomuraea maritima</name>
    <dbReference type="NCBI Taxonomy" id="683260"/>
    <lineage>
        <taxon>Bacteria</taxon>
        <taxon>Bacillati</taxon>
        <taxon>Actinomycetota</taxon>
        <taxon>Actinomycetes</taxon>
        <taxon>Streptosporangiales</taxon>
        <taxon>Streptosporangiaceae</taxon>
        <taxon>Nonomuraea</taxon>
    </lineage>
</organism>
<protein>
    <submittedName>
        <fullName evidence="5">AAA ATPase domain-containing protein</fullName>
    </submittedName>
</protein>
<dbReference type="PROSITE" id="PS50043">
    <property type="entry name" value="HTH_LUXR_2"/>
    <property type="match status" value="1"/>
</dbReference>
<evidence type="ECO:0000313" key="5">
    <source>
        <dbReference type="EMBL" id="SDK37632.1"/>
    </source>
</evidence>
<dbReference type="PANTHER" id="PTHR16305">
    <property type="entry name" value="TESTICULAR SOLUBLE ADENYLYL CYCLASE"/>
    <property type="match status" value="1"/>
</dbReference>
<dbReference type="AlphaFoldDB" id="A0A1G9BDN5"/>
<dbReference type="GO" id="GO:0005524">
    <property type="term" value="F:ATP binding"/>
    <property type="evidence" value="ECO:0007669"/>
    <property type="project" value="UniProtKB-KW"/>
</dbReference>
<dbReference type="PANTHER" id="PTHR16305:SF35">
    <property type="entry name" value="TRANSCRIPTIONAL ACTIVATOR DOMAIN"/>
    <property type="match status" value="1"/>
</dbReference>
<reference evidence="5 6" key="1">
    <citation type="submission" date="2016-10" db="EMBL/GenBank/DDBJ databases">
        <authorList>
            <person name="de Groot N.N."/>
        </authorList>
    </citation>
    <scope>NUCLEOTIDE SEQUENCE [LARGE SCALE GENOMIC DNA]</scope>
    <source>
        <strain evidence="5 6">CGMCC 4.5681</strain>
    </source>
</reference>
<proteinExistence type="predicted"/>
<dbReference type="InterPro" id="IPR016032">
    <property type="entry name" value="Sig_transdc_resp-reg_C-effctor"/>
</dbReference>
<feature type="region of interest" description="Disordered" evidence="3">
    <location>
        <begin position="1"/>
        <end position="25"/>
    </location>
</feature>
<keyword evidence="2" id="KW-0067">ATP-binding</keyword>
<dbReference type="EMBL" id="FNFB01000007">
    <property type="protein sequence ID" value="SDK37632.1"/>
    <property type="molecule type" value="Genomic_DNA"/>
</dbReference>
<dbReference type="OrthoDB" id="8482304at2"/>
<dbReference type="Gene3D" id="1.10.10.10">
    <property type="entry name" value="Winged helix-like DNA-binding domain superfamily/Winged helix DNA-binding domain"/>
    <property type="match status" value="1"/>
</dbReference>
<dbReference type="SUPFAM" id="SSF52540">
    <property type="entry name" value="P-loop containing nucleoside triphosphate hydrolases"/>
    <property type="match status" value="1"/>
</dbReference>
<dbReference type="Pfam" id="PF13191">
    <property type="entry name" value="AAA_16"/>
    <property type="match status" value="1"/>
</dbReference>
<dbReference type="InterPro" id="IPR036388">
    <property type="entry name" value="WH-like_DNA-bd_sf"/>
</dbReference>
<dbReference type="SUPFAM" id="SSF46894">
    <property type="entry name" value="C-terminal effector domain of the bipartite response regulators"/>
    <property type="match status" value="1"/>
</dbReference>
<gene>
    <name evidence="5" type="ORF">SAMN05421874_107125</name>
</gene>
<dbReference type="GO" id="GO:0004016">
    <property type="term" value="F:adenylate cyclase activity"/>
    <property type="evidence" value="ECO:0007669"/>
    <property type="project" value="TreeGrafter"/>
</dbReference>
<sequence length="938" mass="99324">MGEHTLADQGEPGSRGSSAPGRRGRAPEWRLIDGLIAGAPAGHGGVLLVEGPPGIGKSRLLDEAAAAAARAGLDVAGGAADLLTQPIPLSPLMSALGEEPCTPSASGAAEQRLRAALERRAAARPLLLTLDDVHWADPMTLLALRSMTRDLSSYPLVWMLARTTGHGDGRRVGHLFDVLTADGATRITLRALDEAAVAEVVADVLGAAPEPDVLDLAGLAAGRPSLLIALLDGLRGEGVLRVGDGRVRTVQERLPRAQAVTGALLRELSPPTGRLLRAAGVLGRSFAVQDLADLLGEPTGRLMPMLEEAISAGVVQAAEHELTFRHDALWQAVTASIPAPVRQALHRDAGEMLLRRGGSAVPAAAHLIRGATPGDAAALRGLDRAAREVLRTSPGTAADFALRALELSGPADPGWLGRATTAVDALTAVGRLPEAADLARTALGMASPAEALRLRCSLAHILLLSGRPDETLLEAESVLAQSGVPEDLRGAAEWAMFWGLICLNDARPGRQRAREVLAHRERHTDAVVVGALLLLARLAVVDGRVANSFQHLHEALRLTNRGAAEPVQRPYARLLLSLNHRAMRQFEASELAVRAAEEEIQALGLTVLAAQPALFRSVLRLAAGELDDAADEAQAGMTIAEELGTHGCVRVGAAMLALVALRRGDLDAAVRHVERYHAVHAAPGMLFGSVWERWATASLAEAQGDPDRAVEILDAIYTDAGERRWALLTTPVMAAWMTRLALGTGNHAYARTVVDTADVLTRENPDFPVVGVSAAHARGILHGDADALAAAVTDQPEPWARASAAEDLGALLAAAPGDADRERAVHHLDQALGDYQHIGALRDAARVRARLRALGVRRRHWSQTQRPAFGWDSLTDTEREVAGLIAQGLTNRQAAERMFLSPHTVSTHLRRIFAKLDIASRVELAGIVAEQHPALLRH</sequence>
<feature type="compositionally biased region" description="Low complexity" evidence="3">
    <location>
        <begin position="12"/>
        <end position="21"/>
    </location>
</feature>
<evidence type="ECO:0000256" key="1">
    <source>
        <dbReference type="ARBA" id="ARBA00022741"/>
    </source>
</evidence>
<dbReference type="SMART" id="SM00421">
    <property type="entry name" value="HTH_LUXR"/>
    <property type="match status" value="1"/>
</dbReference>
<dbReference type="GO" id="GO:0006355">
    <property type="term" value="P:regulation of DNA-templated transcription"/>
    <property type="evidence" value="ECO:0007669"/>
    <property type="project" value="InterPro"/>
</dbReference>
<dbReference type="STRING" id="683260.SAMN05421874_107125"/>
<accession>A0A1G9BDN5</accession>
<evidence type="ECO:0000256" key="2">
    <source>
        <dbReference type="ARBA" id="ARBA00022840"/>
    </source>
</evidence>
<evidence type="ECO:0000256" key="3">
    <source>
        <dbReference type="SAM" id="MobiDB-lite"/>
    </source>
</evidence>
<dbReference type="PRINTS" id="PR00038">
    <property type="entry name" value="HTHLUXR"/>
</dbReference>
<feature type="domain" description="HTH luxR-type" evidence="4">
    <location>
        <begin position="867"/>
        <end position="932"/>
    </location>
</feature>
<dbReference type="CDD" id="cd06170">
    <property type="entry name" value="LuxR_C_like"/>
    <property type="match status" value="1"/>
</dbReference>
<dbReference type="GO" id="GO:0003677">
    <property type="term" value="F:DNA binding"/>
    <property type="evidence" value="ECO:0007669"/>
    <property type="project" value="InterPro"/>
</dbReference>
<evidence type="ECO:0000313" key="6">
    <source>
        <dbReference type="Proteomes" id="UP000198683"/>
    </source>
</evidence>
<name>A0A1G9BDN5_9ACTN</name>
<dbReference type="InterPro" id="IPR000792">
    <property type="entry name" value="Tscrpt_reg_LuxR_C"/>
</dbReference>
<keyword evidence="6" id="KW-1185">Reference proteome</keyword>
<dbReference type="GO" id="GO:0005737">
    <property type="term" value="C:cytoplasm"/>
    <property type="evidence" value="ECO:0007669"/>
    <property type="project" value="TreeGrafter"/>
</dbReference>
<evidence type="ECO:0000259" key="4">
    <source>
        <dbReference type="PROSITE" id="PS50043"/>
    </source>
</evidence>
<dbReference type="Pfam" id="PF00196">
    <property type="entry name" value="GerE"/>
    <property type="match status" value="1"/>
</dbReference>
<dbReference type="RefSeq" id="WP_090764266.1">
    <property type="nucleotide sequence ID" value="NZ_FNFB01000007.1"/>
</dbReference>
<dbReference type="InterPro" id="IPR041664">
    <property type="entry name" value="AAA_16"/>
</dbReference>